<sequence length="137" mass="15414">MRLVLDTNVLIAAFVARGVCHELLEHCQHCHELVTSARLLTEFEEKLKHKFKTPPDIVREAKDLLGGHMERVIPSPLDRVVCRDPDDHWVLATAVVGRCGCIITGDKDLLILKSFQDIVILSPSEFWGYEAAQRNSG</sequence>
<dbReference type="InterPro" id="IPR029060">
    <property type="entry name" value="PIN-like_dom_sf"/>
</dbReference>
<dbReference type="InterPro" id="IPR002716">
    <property type="entry name" value="PIN_dom"/>
</dbReference>
<comment type="caution">
    <text evidence="2">The sequence shown here is derived from an EMBL/GenBank/DDBJ whole genome shotgun (WGS) entry which is preliminary data.</text>
</comment>
<evidence type="ECO:0000313" key="2">
    <source>
        <dbReference type="EMBL" id="NCJ08720.1"/>
    </source>
</evidence>
<proteinExistence type="predicted"/>
<gene>
    <name evidence="2" type="ORF">GS597_19855</name>
</gene>
<dbReference type="PANTHER" id="PTHR34610:SF3">
    <property type="entry name" value="SSL7007 PROTEIN"/>
    <property type="match status" value="1"/>
</dbReference>
<dbReference type="NCBIfam" id="TIGR00305">
    <property type="entry name" value="putative toxin-antitoxin system toxin component, PIN family"/>
    <property type="match status" value="1"/>
</dbReference>
<protein>
    <submittedName>
        <fullName evidence="2">Putative toxin-antitoxin system toxin component, PIN family</fullName>
    </submittedName>
</protein>
<evidence type="ECO:0000259" key="1">
    <source>
        <dbReference type="SMART" id="SM00670"/>
    </source>
</evidence>
<dbReference type="PANTHER" id="PTHR34610">
    <property type="entry name" value="SSL7007 PROTEIN"/>
    <property type="match status" value="1"/>
</dbReference>
<keyword evidence="3" id="KW-1185">Reference proteome</keyword>
<feature type="domain" description="PIN" evidence="1">
    <location>
        <begin position="1"/>
        <end position="111"/>
    </location>
</feature>
<dbReference type="AlphaFoldDB" id="A0A8K2AA24"/>
<organism evidence="2 3">
    <name type="scientific">Petrachloros mirabilis ULC683</name>
    <dbReference type="NCBI Taxonomy" id="2781853"/>
    <lineage>
        <taxon>Bacteria</taxon>
        <taxon>Bacillati</taxon>
        <taxon>Cyanobacteriota</taxon>
        <taxon>Cyanophyceae</taxon>
        <taxon>Synechococcales</taxon>
        <taxon>Petrachlorosaceae</taxon>
        <taxon>Petrachloros</taxon>
        <taxon>Petrachloros mirabilis</taxon>
    </lineage>
</organism>
<evidence type="ECO:0000313" key="3">
    <source>
        <dbReference type="Proteomes" id="UP000607397"/>
    </source>
</evidence>
<dbReference type="RefSeq" id="WP_161827190.1">
    <property type="nucleotide sequence ID" value="NZ_WVIC01000069.1"/>
</dbReference>
<dbReference type="InterPro" id="IPR002850">
    <property type="entry name" value="PIN_toxin-like"/>
</dbReference>
<accession>A0A8K2AA24</accession>
<dbReference type="Pfam" id="PF13470">
    <property type="entry name" value="PIN_3"/>
    <property type="match status" value="1"/>
</dbReference>
<dbReference type="EMBL" id="WVIC01000069">
    <property type="protein sequence ID" value="NCJ08720.1"/>
    <property type="molecule type" value="Genomic_DNA"/>
</dbReference>
<dbReference type="SUPFAM" id="SSF88723">
    <property type="entry name" value="PIN domain-like"/>
    <property type="match status" value="1"/>
</dbReference>
<dbReference type="SMART" id="SM00670">
    <property type="entry name" value="PINc"/>
    <property type="match status" value="1"/>
</dbReference>
<name>A0A8K2AA24_9CYAN</name>
<dbReference type="Proteomes" id="UP000607397">
    <property type="component" value="Unassembled WGS sequence"/>
</dbReference>
<dbReference type="Gene3D" id="3.40.50.1010">
    <property type="entry name" value="5'-nuclease"/>
    <property type="match status" value="1"/>
</dbReference>
<reference evidence="2" key="1">
    <citation type="submission" date="2019-12" db="EMBL/GenBank/DDBJ databases">
        <title>High-Quality draft genome sequences of three cyanobacteria isolated from the limestone walls of the Old Cathedral of Coimbra.</title>
        <authorList>
            <person name="Tiago I."/>
            <person name="Soares F."/>
            <person name="Portugal A."/>
        </authorList>
    </citation>
    <scope>NUCLEOTIDE SEQUENCE [LARGE SCALE GENOMIC DNA]</scope>
    <source>
        <strain evidence="2">C</strain>
    </source>
</reference>